<keyword evidence="4" id="KW-0012">Acyltransferase</keyword>
<dbReference type="Pfam" id="PF00550">
    <property type="entry name" value="PP-binding"/>
    <property type="match status" value="1"/>
</dbReference>
<feature type="domain" description="Ketosynthase family 3 (KS3)" evidence="7">
    <location>
        <begin position="51"/>
        <end position="464"/>
    </location>
</feature>
<dbReference type="SUPFAM" id="SSF55048">
    <property type="entry name" value="Probable ACP-binding domain of malonyl-CoA ACP transacylase"/>
    <property type="match status" value="1"/>
</dbReference>
<comment type="caution">
    <text evidence="8">The sequence shown here is derived from an EMBL/GenBank/DDBJ whole genome shotgun (WGS) entry which is preliminary data.</text>
</comment>
<evidence type="ECO:0000256" key="4">
    <source>
        <dbReference type="ARBA" id="ARBA00023315"/>
    </source>
</evidence>
<dbReference type="CDD" id="cd00833">
    <property type="entry name" value="PKS"/>
    <property type="match status" value="1"/>
</dbReference>
<dbReference type="SUPFAM" id="SSF47336">
    <property type="entry name" value="ACP-like"/>
    <property type="match status" value="1"/>
</dbReference>
<dbReference type="InterPro" id="IPR020841">
    <property type="entry name" value="PKS_Beta-ketoAc_synthase_dom"/>
</dbReference>
<dbReference type="SMART" id="SM00823">
    <property type="entry name" value="PKS_PP"/>
    <property type="match status" value="1"/>
</dbReference>
<dbReference type="Pfam" id="PF00109">
    <property type="entry name" value="ketoacyl-synt"/>
    <property type="match status" value="1"/>
</dbReference>
<dbReference type="SUPFAM" id="SSF52151">
    <property type="entry name" value="FabD/lysophospholipase-like"/>
    <property type="match status" value="1"/>
</dbReference>
<keyword evidence="9" id="KW-1185">Reference proteome</keyword>
<keyword evidence="3" id="KW-0808">Transferase</keyword>
<dbReference type="EMBL" id="JBHSON010000122">
    <property type="protein sequence ID" value="MFC5753768.1"/>
    <property type="molecule type" value="Genomic_DNA"/>
</dbReference>
<dbReference type="PANTHER" id="PTHR43775:SF51">
    <property type="entry name" value="INACTIVE PHENOLPHTHIOCEROL SYNTHESIS POLYKETIDE SYNTHASE TYPE I PKS1-RELATED"/>
    <property type="match status" value="1"/>
</dbReference>
<evidence type="ECO:0000259" key="7">
    <source>
        <dbReference type="PROSITE" id="PS52004"/>
    </source>
</evidence>
<dbReference type="InterPro" id="IPR050091">
    <property type="entry name" value="PKS_NRPS_Biosynth_Enz"/>
</dbReference>
<reference evidence="9" key="1">
    <citation type="journal article" date="2019" name="Int. J. Syst. Evol. Microbiol.">
        <title>The Global Catalogue of Microorganisms (GCM) 10K type strain sequencing project: providing services to taxonomists for standard genome sequencing and annotation.</title>
        <authorList>
            <consortium name="The Broad Institute Genomics Platform"/>
            <consortium name="The Broad Institute Genome Sequencing Center for Infectious Disease"/>
            <person name="Wu L."/>
            <person name="Ma J."/>
        </authorList>
    </citation>
    <scope>NUCLEOTIDE SEQUENCE [LARGE SCALE GENOMIC DNA]</scope>
    <source>
        <strain evidence="9">KCTC 42087</strain>
    </source>
</reference>
<dbReference type="InterPro" id="IPR016039">
    <property type="entry name" value="Thiolase-like"/>
</dbReference>
<dbReference type="InterPro" id="IPR014043">
    <property type="entry name" value="Acyl_transferase_dom"/>
</dbReference>
<keyword evidence="2" id="KW-0597">Phosphoprotein</keyword>
<dbReference type="InterPro" id="IPR016036">
    <property type="entry name" value="Malonyl_transacylase_ACP-bd"/>
</dbReference>
<dbReference type="Gene3D" id="3.40.366.10">
    <property type="entry name" value="Malonyl-Coenzyme A Acyl Carrier Protein, domain 2"/>
    <property type="match status" value="1"/>
</dbReference>
<dbReference type="InterPro" id="IPR020806">
    <property type="entry name" value="PKS_PP-bd"/>
</dbReference>
<dbReference type="Pfam" id="PF08659">
    <property type="entry name" value="KR"/>
    <property type="match status" value="1"/>
</dbReference>
<evidence type="ECO:0000256" key="3">
    <source>
        <dbReference type="ARBA" id="ARBA00022679"/>
    </source>
</evidence>
<sequence length="1578" mass="163189">MDRVGEAADTAAETGGQAVDGDRKYRDYLRRATEDLLRTRRLLEAAEARAREPIAVVAMGCRYPGGVRTPEELWRLVSDGRDAISAFPDDRGWARDASGFRPEGGFLYDAGEFDAGLFGISPREALAMDPQQRLLLETSWEVFERAGIGPHSLKGSLTGVFVGVMYHDYASGAQIPDGLGGYLTTGVAGSVASGRLSYAYGLEGPAVTVDTACSSSLVGLHLAVQALRAGECDLALAGGVTVMSTPSVFAEFSRQGGLAFDGRCKPFAAAADGTGWSEGAGLLLLERLSDARRAGRPVLAVVRGSAVNQDGASNGLTAPNGLSQQRVIRAALASAGLSTGDVDVVEAHGTGTTLGDPIEAQAVLATYGQDRRRPVLLGSIKSNIGHAQAAAGVAGVIKMVLALRHGVVPASLHVDSPTPNVDWSAGDVELATGQRPLPDLERPWRAAVSSFGFSGTNAHVILEQVPADPEPEVTQPTGEAPVLPFAVSGASESALRGQAARLREFLLEHPGAGLRDVAGSLAAGRADLAHRAVVTAADRDELLTGLAGVAAGEPGDGTVAGVVRGRAGRTVFVFPGQGTQWPGMGRELLASSPPFAARMAECAEALDPLTGWSLTAALDDAAALERVDVVQPVVFAVMVSLAAVWEAAGVGPDAVIGHSQGEIAAAVVAGGLSLADGARVVVGRSRALTALSGEGGMVSVALGEAATRELAGRWDGRICVAALNGPAATVVSGAPDALAELLAACAERDVRARRVEVDYASHSPQVDAVTGELRAALARITPLPPRIPFLSTVSGEWVDGATLDTGYWIRNLRDPVRFHQATDALIADGFRTFIEVGPHPVLTPSIAQAAEAASADIVTISALKRDGGTRVLLTALATAYAHGLPVAWPRDGRRAELPTYAFQRRRYWLAAGAASGSADPTGSWRYRETWRRITVPDGDCSGTWLLLSSAGAPADPALAAALTAAGGKVAEIRLTEDETTRAALADRLRTHEGDGVRGIVSLLAADTRPHADHPGLTRGLAATLALAQACADTATGGALWTVTRHAVAVSDGETIAGPEQQAVWGLGRVIALEHPHHWGGLLDLPADLGEAAAAATPAVLSAGGREDQVAVRDTGVFGRRLGRAPVPAHEPRRRWRPHGTVLITGGTGEIGAHLARWAAREGAGHLVLTGRRGLAAPGAAALAAELEDLGATVTVAACDVADRAALAAVLAGIPAGQPLTAVLHAAGVAPRTPVAELEPAELAGVLAAKVLGTDNLHELTRETDLEAFVLFSSGAATWGSAASAAYAAANAYLDGMALHRAGAGLPATSLAWGSWGGGGLVGEAEDFLARQGVRPMAHEPAISVLRGAVEHGETLLTVADLDWPRFAPVFSARRASVLFEEIPEAVLAPGGDDGGDAGRVRAELAAELGAVAPQEARRRLLALVRAEVAAVLGYDGRDDVEPGRPFRDVGVTSVGSVELRDRLGARTGMRLSSAMVFDHPTPLALADHLREALLAEPDPVEPAEPGEAEVRAALASLPLARLRQEGLLDRLLDLAGRDGPDGGGERDLDEHGRDEQAQIEAMAVDDLVRMAFQPGDID</sequence>
<dbReference type="RefSeq" id="WP_378291141.1">
    <property type="nucleotide sequence ID" value="NZ_JBHSON010000122.1"/>
</dbReference>
<dbReference type="PROSITE" id="PS52004">
    <property type="entry name" value="KS3_2"/>
    <property type="match status" value="1"/>
</dbReference>
<dbReference type="PANTHER" id="PTHR43775">
    <property type="entry name" value="FATTY ACID SYNTHASE"/>
    <property type="match status" value="1"/>
</dbReference>
<evidence type="ECO:0000313" key="9">
    <source>
        <dbReference type="Proteomes" id="UP001596074"/>
    </source>
</evidence>
<dbReference type="Pfam" id="PF16197">
    <property type="entry name" value="KAsynt_C_assoc"/>
    <property type="match status" value="1"/>
</dbReference>
<keyword evidence="1" id="KW-0596">Phosphopantetheine</keyword>
<dbReference type="SUPFAM" id="SSF51735">
    <property type="entry name" value="NAD(P)-binding Rossmann-fold domains"/>
    <property type="match status" value="2"/>
</dbReference>
<dbReference type="Pfam" id="PF00698">
    <property type="entry name" value="Acyl_transf_1"/>
    <property type="match status" value="1"/>
</dbReference>
<dbReference type="Proteomes" id="UP001596074">
    <property type="component" value="Unassembled WGS sequence"/>
</dbReference>
<accession>A0ABW1AH20</accession>
<evidence type="ECO:0000256" key="1">
    <source>
        <dbReference type="ARBA" id="ARBA00022450"/>
    </source>
</evidence>
<dbReference type="InterPro" id="IPR016035">
    <property type="entry name" value="Acyl_Trfase/lysoPLipase"/>
</dbReference>
<dbReference type="InterPro" id="IPR032821">
    <property type="entry name" value="PKS_assoc"/>
</dbReference>
<gene>
    <name evidence="8" type="ORF">ACFPZN_49810</name>
</gene>
<dbReference type="InterPro" id="IPR009081">
    <property type="entry name" value="PP-bd_ACP"/>
</dbReference>
<dbReference type="InterPro" id="IPR001227">
    <property type="entry name" value="Ac_transferase_dom_sf"/>
</dbReference>
<dbReference type="Gene3D" id="3.40.47.10">
    <property type="match status" value="1"/>
</dbReference>
<dbReference type="InterPro" id="IPR036291">
    <property type="entry name" value="NAD(P)-bd_dom_sf"/>
</dbReference>
<dbReference type="PROSITE" id="PS00606">
    <property type="entry name" value="KS3_1"/>
    <property type="match status" value="1"/>
</dbReference>
<dbReference type="Gene3D" id="3.40.50.720">
    <property type="entry name" value="NAD(P)-binding Rossmann-like Domain"/>
    <property type="match status" value="1"/>
</dbReference>
<feature type="region of interest" description="Disordered" evidence="5">
    <location>
        <begin position="1534"/>
        <end position="1555"/>
    </location>
</feature>
<dbReference type="PROSITE" id="PS50075">
    <property type="entry name" value="CARRIER"/>
    <property type="match status" value="1"/>
</dbReference>
<dbReference type="Pfam" id="PF02801">
    <property type="entry name" value="Ketoacyl-synt_C"/>
    <property type="match status" value="1"/>
</dbReference>
<name>A0ABW1AH20_9ACTN</name>
<dbReference type="Gene3D" id="1.10.1200.10">
    <property type="entry name" value="ACP-like"/>
    <property type="match status" value="1"/>
</dbReference>
<dbReference type="SMART" id="SM00825">
    <property type="entry name" value="PKS_KS"/>
    <property type="match status" value="1"/>
</dbReference>
<dbReference type="SUPFAM" id="SSF53901">
    <property type="entry name" value="Thiolase-like"/>
    <property type="match status" value="1"/>
</dbReference>
<dbReference type="SMART" id="SM00827">
    <property type="entry name" value="PKS_AT"/>
    <property type="match status" value="1"/>
</dbReference>
<dbReference type="InterPro" id="IPR014030">
    <property type="entry name" value="Ketoacyl_synth_N"/>
</dbReference>
<dbReference type="InterPro" id="IPR018201">
    <property type="entry name" value="Ketoacyl_synth_AS"/>
</dbReference>
<dbReference type="InterPro" id="IPR057326">
    <property type="entry name" value="KR_dom"/>
</dbReference>
<protein>
    <submittedName>
        <fullName evidence="8">SDR family NAD(P)-dependent oxidoreductase</fullName>
    </submittedName>
</protein>
<evidence type="ECO:0000313" key="8">
    <source>
        <dbReference type="EMBL" id="MFC5753768.1"/>
    </source>
</evidence>
<dbReference type="InterPro" id="IPR013968">
    <property type="entry name" value="PKS_KR"/>
</dbReference>
<organism evidence="8 9">
    <name type="scientific">Actinomadura rugatobispora</name>
    <dbReference type="NCBI Taxonomy" id="1994"/>
    <lineage>
        <taxon>Bacteria</taxon>
        <taxon>Bacillati</taxon>
        <taxon>Actinomycetota</taxon>
        <taxon>Actinomycetes</taxon>
        <taxon>Streptosporangiales</taxon>
        <taxon>Thermomonosporaceae</taxon>
        <taxon>Actinomadura</taxon>
    </lineage>
</organism>
<dbReference type="InterPro" id="IPR036736">
    <property type="entry name" value="ACP-like_sf"/>
</dbReference>
<dbReference type="InterPro" id="IPR014031">
    <property type="entry name" value="Ketoacyl_synth_C"/>
</dbReference>
<proteinExistence type="predicted"/>
<dbReference type="SMART" id="SM00822">
    <property type="entry name" value="PKS_KR"/>
    <property type="match status" value="1"/>
</dbReference>
<dbReference type="SMART" id="SM01294">
    <property type="entry name" value="PKS_PP_betabranch"/>
    <property type="match status" value="1"/>
</dbReference>
<dbReference type="Gene3D" id="3.30.70.3290">
    <property type="match status" value="1"/>
</dbReference>
<evidence type="ECO:0000259" key="6">
    <source>
        <dbReference type="PROSITE" id="PS50075"/>
    </source>
</evidence>
<dbReference type="CDD" id="cd08952">
    <property type="entry name" value="KR_1_SDR_x"/>
    <property type="match status" value="1"/>
</dbReference>
<feature type="domain" description="Carrier" evidence="6">
    <location>
        <begin position="1415"/>
        <end position="1493"/>
    </location>
</feature>
<evidence type="ECO:0000256" key="5">
    <source>
        <dbReference type="SAM" id="MobiDB-lite"/>
    </source>
</evidence>
<evidence type="ECO:0000256" key="2">
    <source>
        <dbReference type="ARBA" id="ARBA00022553"/>
    </source>
</evidence>